<reference evidence="2 3" key="1">
    <citation type="submission" date="2024-08" db="EMBL/GenBank/DDBJ databases">
        <authorList>
            <person name="Cucini C."/>
            <person name="Frati F."/>
        </authorList>
    </citation>
    <scope>NUCLEOTIDE SEQUENCE [LARGE SCALE GENOMIC DNA]</scope>
</reference>
<evidence type="ECO:0000313" key="3">
    <source>
        <dbReference type="Proteomes" id="UP001642540"/>
    </source>
</evidence>
<feature type="transmembrane region" description="Helical" evidence="1">
    <location>
        <begin position="12"/>
        <end position="31"/>
    </location>
</feature>
<name>A0ABP1S7W7_9HEXA</name>
<organism evidence="2 3">
    <name type="scientific">Orchesella dallaii</name>
    <dbReference type="NCBI Taxonomy" id="48710"/>
    <lineage>
        <taxon>Eukaryota</taxon>
        <taxon>Metazoa</taxon>
        <taxon>Ecdysozoa</taxon>
        <taxon>Arthropoda</taxon>
        <taxon>Hexapoda</taxon>
        <taxon>Collembola</taxon>
        <taxon>Entomobryomorpha</taxon>
        <taxon>Entomobryoidea</taxon>
        <taxon>Orchesellidae</taxon>
        <taxon>Orchesellinae</taxon>
        <taxon>Orchesella</taxon>
    </lineage>
</organism>
<protein>
    <submittedName>
        <fullName evidence="2">Uncharacterized protein</fullName>
    </submittedName>
</protein>
<gene>
    <name evidence="2" type="ORF">ODALV1_LOCUS30525</name>
</gene>
<accession>A0ABP1S7W7</accession>
<sequence length="100" mass="11072">MVSTSTTESVAQFLSAFASGVCFTAACLWDLNLFSLLSTLYTCTISLLISSHPISVHIELNYIARTVLELHNCQHFFLVRYSGCTLLFICLNRTNSSSVI</sequence>
<dbReference type="Proteomes" id="UP001642540">
    <property type="component" value="Unassembled WGS sequence"/>
</dbReference>
<keyword evidence="3" id="KW-1185">Reference proteome</keyword>
<evidence type="ECO:0000313" key="2">
    <source>
        <dbReference type="EMBL" id="CAL8145543.1"/>
    </source>
</evidence>
<evidence type="ECO:0000256" key="1">
    <source>
        <dbReference type="SAM" id="Phobius"/>
    </source>
</evidence>
<comment type="caution">
    <text evidence="2">The sequence shown here is derived from an EMBL/GenBank/DDBJ whole genome shotgun (WGS) entry which is preliminary data.</text>
</comment>
<keyword evidence="1" id="KW-1133">Transmembrane helix</keyword>
<keyword evidence="1" id="KW-0812">Transmembrane</keyword>
<proteinExistence type="predicted"/>
<dbReference type="EMBL" id="CAXLJM020000164">
    <property type="protein sequence ID" value="CAL8145543.1"/>
    <property type="molecule type" value="Genomic_DNA"/>
</dbReference>
<keyword evidence="1" id="KW-0472">Membrane</keyword>